<dbReference type="RefSeq" id="WP_094485042.1">
    <property type="nucleotide sequence ID" value="NZ_NOXX01000109.1"/>
</dbReference>
<dbReference type="GO" id="GO:0046872">
    <property type="term" value="F:metal ion binding"/>
    <property type="evidence" value="ECO:0007669"/>
    <property type="project" value="UniProtKB-KW"/>
</dbReference>
<dbReference type="Proteomes" id="UP000216035">
    <property type="component" value="Unassembled WGS sequence"/>
</dbReference>
<accession>A0A256A5V9</accession>
<dbReference type="GO" id="GO:0005829">
    <property type="term" value="C:cytosol"/>
    <property type="evidence" value="ECO:0007669"/>
    <property type="project" value="TreeGrafter"/>
</dbReference>
<comment type="caution">
    <text evidence="5">The sequence shown here is derived from an EMBL/GenBank/DDBJ whole genome shotgun (WGS) entry which is preliminary data.</text>
</comment>
<evidence type="ECO:0000313" key="6">
    <source>
        <dbReference type="Proteomes" id="UP000216035"/>
    </source>
</evidence>
<keyword evidence="6" id="KW-1185">Reference proteome</keyword>
<gene>
    <name evidence="5" type="ORF">CHX27_01715</name>
</gene>
<feature type="binding site" evidence="4">
    <location>
        <position position="6"/>
    </location>
    <ligand>
        <name>a divalent metal cation</name>
        <dbReference type="ChEBI" id="CHEBI:60240"/>
        <label>1</label>
    </ligand>
</feature>
<feature type="binding site" evidence="4">
    <location>
        <position position="8"/>
    </location>
    <ligand>
        <name>a divalent metal cation</name>
        <dbReference type="ChEBI" id="CHEBI:60240"/>
        <label>1</label>
    </ligand>
</feature>
<protein>
    <submittedName>
        <fullName evidence="5">Hydrolase TatD</fullName>
    </submittedName>
</protein>
<dbReference type="AlphaFoldDB" id="A0A256A5V9"/>
<feature type="binding site" evidence="4">
    <location>
        <position position="93"/>
    </location>
    <ligand>
        <name>a divalent metal cation</name>
        <dbReference type="ChEBI" id="CHEBI:60240"/>
        <label>1</label>
    </ligand>
</feature>
<dbReference type="FunFam" id="3.20.20.140:FF:000005">
    <property type="entry name" value="TatD family hydrolase"/>
    <property type="match status" value="1"/>
</dbReference>
<evidence type="ECO:0000256" key="3">
    <source>
        <dbReference type="ARBA" id="ARBA00022801"/>
    </source>
</evidence>
<dbReference type="Pfam" id="PF01026">
    <property type="entry name" value="TatD_DNase"/>
    <property type="match status" value="1"/>
</dbReference>
<name>A0A256A5V9_9FLAO</name>
<dbReference type="SUPFAM" id="SSF51556">
    <property type="entry name" value="Metallo-dependent hydrolases"/>
    <property type="match status" value="1"/>
</dbReference>
<evidence type="ECO:0000256" key="1">
    <source>
        <dbReference type="ARBA" id="ARBA00009275"/>
    </source>
</evidence>
<feature type="binding site" evidence="4">
    <location>
        <position position="203"/>
    </location>
    <ligand>
        <name>a divalent metal cation</name>
        <dbReference type="ChEBI" id="CHEBI:60240"/>
        <label>1</label>
    </ligand>
</feature>
<dbReference type="GO" id="GO:0004536">
    <property type="term" value="F:DNA nuclease activity"/>
    <property type="evidence" value="ECO:0007669"/>
    <property type="project" value="InterPro"/>
</dbReference>
<dbReference type="InterPro" id="IPR015991">
    <property type="entry name" value="TatD/YcfH-like"/>
</dbReference>
<dbReference type="EMBL" id="NOXX01000109">
    <property type="protein sequence ID" value="OYQ49082.1"/>
    <property type="molecule type" value="Genomic_DNA"/>
</dbReference>
<dbReference type="PANTHER" id="PTHR46124">
    <property type="entry name" value="D-AMINOACYL-TRNA DEACYLASE"/>
    <property type="match status" value="1"/>
</dbReference>
<evidence type="ECO:0000256" key="2">
    <source>
        <dbReference type="ARBA" id="ARBA00022723"/>
    </source>
</evidence>
<dbReference type="InterPro" id="IPR001130">
    <property type="entry name" value="TatD-like"/>
</dbReference>
<reference evidence="5 6" key="1">
    <citation type="submission" date="2017-07" db="EMBL/GenBank/DDBJ databases">
        <title>Flavobacterium cyanobacteriorum sp. nov., isolated from cyanobacterial aggregates in a eutrophic lake.</title>
        <authorList>
            <person name="Cai H."/>
        </authorList>
    </citation>
    <scope>NUCLEOTIDE SEQUENCE [LARGE SCALE GENOMIC DNA]</scope>
    <source>
        <strain evidence="5 6">TH167</strain>
    </source>
</reference>
<dbReference type="Gene3D" id="3.20.20.140">
    <property type="entry name" value="Metal-dependent hydrolases"/>
    <property type="match status" value="1"/>
</dbReference>
<keyword evidence="3 5" id="KW-0378">Hydrolase</keyword>
<proteinExistence type="inferred from homology"/>
<dbReference type="InterPro" id="IPR032466">
    <property type="entry name" value="Metal_Hydrolase"/>
</dbReference>
<sequence>MLIDTHIHLYSQEFESQESELIQQARNAGVSQFVLPAIDASSHAGMKRLKQLYPEQVSLMMGLHPCYVKENYREELAIVFSELQQGGYVAVGEIGVDLYWDKSTLNWQLEAFCTQIDWALELNLPINIHCREAFNEIFEVLKSYRNRGLHGIFHCFTGNLQQAQQAVDLGLKLGIGGVATFKNGKIDQFLHEIPLSEIVLETDGPYLAPVPHRGKRNDPAFLRLIAEKLAAIYSISFEELAHTTTQNAKSVYKI</sequence>
<feature type="binding site" evidence="4">
    <location>
        <position position="154"/>
    </location>
    <ligand>
        <name>a divalent metal cation</name>
        <dbReference type="ChEBI" id="CHEBI:60240"/>
        <label>2</label>
    </ligand>
</feature>
<dbReference type="PANTHER" id="PTHR46124:SF4">
    <property type="entry name" value="HYDROLASE TATD"/>
    <property type="match status" value="1"/>
</dbReference>
<dbReference type="GO" id="GO:0016788">
    <property type="term" value="F:hydrolase activity, acting on ester bonds"/>
    <property type="evidence" value="ECO:0007669"/>
    <property type="project" value="InterPro"/>
</dbReference>
<dbReference type="CDD" id="cd01310">
    <property type="entry name" value="TatD_DNAse"/>
    <property type="match status" value="1"/>
</dbReference>
<evidence type="ECO:0000256" key="4">
    <source>
        <dbReference type="PIRSR" id="PIRSR005902-1"/>
    </source>
</evidence>
<dbReference type="PIRSF" id="PIRSF005902">
    <property type="entry name" value="DNase_TatD"/>
    <property type="match status" value="1"/>
</dbReference>
<dbReference type="OrthoDB" id="9810005at2"/>
<dbReference type="NCBIfam" id="TIGR00010">
    <property type="entry name" value="YchF/TatD family DNA exonuclease"/>
    <property type="match status" value="1"/>
</dbReference>
<feature type="binding site" evidence="4">
    <location>
        <position position="129"/>
    </location>
    <ligand>
        <name>a divalent metal cation</name>
        <dbReference type="ChEBI" id="CHEBI:60240"/>
        <label>2</label>
    </ligand>
</feature>
<evidence type="ECO:0000313" key="5">
    <source>
        <dbReference type="EMBL" id="OYQ49082.1"/>
    </source>
</evidence>
<organism evidence="5 6">
    <name type="scientific">Flavobacterium aurantiibacter</name>
    <dbReference type="NCBI Taxonomy" id="2023067"/>
    <lineage>
        <taxon>Bacteria</taxon>
        <taxon>Pseudomonadati</taxon>
        <taxon>Bacteroidota</taxon>
        <taxon>Flavobacteriia</taxon>
        <taxon>Flavobacteriales</taxon>
        <taxon>Flavobacteriaceae</taxon>
        <taxon>Flavobacterium</taxon>
    </lineage>
</organism>
<keyword evidence="2 4" id="KW-0479">Metal-binding</keyword>
<comment type="similarity">
    <text evidence="1">Belongs to the metallo-dependent hydrolases superfamily. TatD-type hydrolase family.</text>
</comment>